<protein>
    <submittedName>
        <fullName evidence="1">Uncharacterized protein</fullName>
    </submittedName>
</protein>
<dbReference type="Proteomes" id="UP001055072">
    <property type="component" value="Unassembled WGS sequence"/>
</dbReference>
<evidence type="ECO:0000313" key="1">
    <source>
        <dbReference type="EMBL" id="KAI0091208.1"/>
    </source>
</evidence>
<accession>A0ACB8UAE5</accession>
<dbReference type="EMBL" id="MU274906">
    <property type="protein sequence ID" value="KAI0091208.1"/>
    <property type="molecule type" value="Genomic_DNA"/>
</dbReference>
<evidence type="ECO:0000313" key="2">
    <source>
        <dbReference type="Proteomes" id="UP001055072"/>
    </source>
</evidence>
<organism evidence="1 2">
    <name type="scientific">Irpex rosettiformis</name>
    <dbReference type="NCBI Taxonomy" id="378272"/>
    <lineage>
        <taxon>Eukaryota</taxon>
        <taxon>Fungi</taxon>
        <taxon>Dikarya</taxon>
        <taxon>Basidiomycota</taxon>
        <taxon>Agaricomycotina</taxon>
        <taxon>Agaricomycetes</taxon>
        <taxon>Polyporales</taxon>
        <taxon>Irpicaceae</taxon>
        <taxon>Irpex</taxon>
    </lineage>
</organism>
<gene>
    <name evidence="1" type="ORF">BDY19DRAFT_1033434</name>
</gene>
<comment type="caution">
    <text evidence="1">The sequence shown here is derived from an EMBL/GenBank/DDBJ whole genome shotgun (WGS) entry which is preliminary data.</text>
</comment>
<name>A0ACB8UAE5_9APHY</name>
<sequence length="695" mass="69525">MFVKFNVAFVTLAVISAVENASARYQWLERDNRPVKIAGRRFGQEHPAVIDKLSSACPGEICGNLAGQAITPLLAAQPECSQQDMADSIIDAALKFDDPTKSTMIQLAIEYRQAEKNTPPDFSVQPNANRNSVFCQKAPRNAQLNNLVQAQDPANDPQLFFDPAKQATVKLGSQANTKPFVVGNGASAANSTSSDASSVASATTATASSAVAASSSASQVLIATSAAADACLVTVTVTANADVVTSSAAAVTSSAAAVTSSAAAAVSTGASGIGNFGSCSVPQIEFGVGFDNRKETSFEPVDKTSFNHGSAQAIGIISQFICDTLTNSCKADQTAKDTCKNAQAAGNAAPAKTGAAADAFNAVFGITTNFAAVQAIDDQGRPVAGTGSTTVASGNNAAAATTTSAAAATATSAASSGSSSSGIGNFGSCSVPQIEFGVGFDNRKETSFQPADKASFNHGSAQAIGIISQFICDTLTNSCKADQTAKDTCKKAQDAGNAAPAKTGADADAFNAVFGITTNFAAVQAIDDQGRPVAGTGSAASGNNAAAGSSAAAATTAAATATAAAAAATSAASSTGTSSSGIGNFGKCSVPQIEFGVGFDNRKETSFQPADKASYQHDSAQNGDIITQFMCDNLVNVCGADATAKATCAKAKAAFDTVTAKTGGQADAFNAVFGIKTNFAAVTPLDNQGNPVTAA</sequence>
<keyword evidence="2" id="KW-1185">Reference proteome</keyword>
<reference evidence="1" key="1">
    <citation type="journal article" date="2021" name="Environ. Microbiol.">
        <title>Gene family expansions and transcriptome signatures uncover fungal adaptations to wood decay.</title>
        <authorList>
            <person name="Hage H."/>
            <person name="Miyauchi S."/>
            <person name="Viragh M."/>
            <person name="Drula E."/>
            <person name="Min B."/>
            <person name="Chaduli D."/>
            <person name="Navarro D."/>
            <person name="Favel A."/>
            <person name="Norest M."/>
            <person name="Lesage-Meessen L."/>
            <person name="Balint B."/>
            <person name="Merenyi Z."/>
            <person name="de Eugenio L."/>
            <person name="Morin E."/>
            <person name="Martinez A.T."/>
            <person name="Baldrian P."/>
            <person name="Stursova M."/>
            <person name="Martinez M.J."/>
            <person name="Novotny C."/>
            <person name="Magnuson J.K."/>
            <person name="Spatafora J.W."/>
            <person name="Maurice S."/>
            <person name="Pangilinan J."/>
            <person name="Andreopoulos W."/>
            <person name="LaButti K."/>
            <person name="Hundley H."/>
            <person name="Na H."/>
            <person name="Kuo A."/>
            <person name="Barry K."/>
            <person name="Lipzen A."/>
            <person name="Henrissat B."/>
            <person name="Riley R."/>
            <person name="Ahrendt S."/>
            <person name="Nagy L.G."/>
            <person name="Grigoriev I.V."/>
            <person name="Martin F."/>
            <person name="Rosso M.N."/>
        </authorList>
    </citation>
    <scope>NUCLEOTIDE SEQUENCE</scope>
    <source>
        <strain evidence="1">CBS 384.51</strain>
    </source>
</reference>
<proteinExistence type="predicted"/>